<keyword evidence="2 6" id="KW-0812">Transmembrane</keyword>
<gene>
    <name evidence="7" type="ORF">BCV70DRAFT_224003</name>
</gene>
<protein>
    <recommendedName>
        <fullName evidence="9">LrgB-domain-containing protein</fullName>
    </recommendedName>
</protein>
<evidence type="ECO:0000256" key="6">
    <source>
        <dbReference type="SAM" id="Phobius"/>
    </source>
</evidence>
<feature type="compositionally biased region" description="Low complexity" evidence="5">
    <location>
        <begin position="472"/>
        <end position="483"/>
    </location>
</feature>
<accession>A0A317XLL8</accession>
<comment type="subcellular location">
    <subcellularLocation>
        <location evidence="1">Membrane</location>
        <topology evidence="1">Multi-pass membrane protein</topology>
    </subcellularLocation>
</comment>
<reference evidence="7 8" key="1">
    <citation type="journal article" date="2018" name="Mol. Biol. Evol.">
        <title>Broad Genomic Sampling Reveals a Smut Pathogenic Ancestry of the Fungal Clade Ustilaginomycotina.</title>
        <authorList>
            <person name="Kijpornyongpan T."/>
            <person name="Mondo S.J."/>
            <person name="Barry K."/>
            <person name="Sandor L."/>
            <person name="Lee J."/>
            <person name="Lipzen A."/>
            <person name="Pangilinan J."/>
            <person name="LaButti K."/>
            <person name="Hainaut M."/>
            <person name="Henrissat B."/>
            <person name="Grigoriev I.V."/>
            <person name="Spatafora J.W."/>
            <person name="Aime M.C."/>
        </authorList>
    </citation>
    <scope>NUCLEOTIDE SEQUENCE [LARGE SCALE GENOMIC DNA]</scope>
    <source>
        <strain evidence="7 8">MCA 3645</strain>
    </source>
</reference>
<dbReference type="InterPro" id="IPR007300">
    <property type="entry name" value="CidB/LrgB"/>
</dbReference>
<keyword evidence="4 6" id="KW-0472">Membrane</keyword>
<organism evidence="7 8">
    <name type="scientific">Testicularia cyperi</name>
    <dbReference type="NCBI Taxonomy" id="1882483"/>
    <lineage>
        <taxon>Eukaryota</taxon>
        <taxon>Fungi</taxon>
        <taxon>Dikarya</taxon>
        <taxon>Basidiomycota</taxon>
        <taxon>Ustilaginomycotina</taxon>
        <taxon>Ustilaginomycetes</taxon>
        <taxon>Ustilaginales</taxon>
        <taxon>Anthracoideaceae</taxon>
        <taxon>Testicularia</taxon>
    </lineage>
</organism>
<feature type="region of interest" description="Disordered" evidence="5">
    <location>
        <begin position="161"/>
        <end position="186"/>
    </location>
</feature>
<feature type="transmembrane region" description="Helical" evidence="6">
    <location>
        <begin position="125"/>
        <end position="145"/>
    </location>
</feature>
<proteinExistence type="predicted"/>
<sequence length="917" mass="100103">MGPYLLPTPATHTRSNSPSPAATLHNDMDTESGLHRDYDATRRPSTDSTSSGSSGRSSISSTSSCRSRVDHIRSPSHVISAFKLMWYNKKSDLFVSWIHVPIGITSLLAFVWVIKLGMDQAPFRFPSPVLAMVALFGLLLFLDWLSTQPFIQRRLASEDADAEPSSPSSVGIEGPNGLTKPVTPSSVPTKPLRKVLLAPALAILEPPCDFCLRYMSVMFTPSFILIPARELISGREIGIITGWFAATQILALLFPVYLHRLIRFVIDYFANYASKKADKKRRKFEHAASRRASLATIVSITGQEPDQLVDEKTVKPRAKMGLVATGLSGVTAIATAPLVGARKWPGHSEQDQEPQDEDHKRQMTHVQLETARQQGDPYVTSPRTESWDPFRGTRTVRPSSAGAGAGVSPRAGPNHSPMLEQFDGIRPHHFFTTHRHSHLGHAHGGAVRSRSMTRDSSIHRASKRSGSKRRPGSSGNRPSSSNGVVGRGSALRHSTRGRSESPPPRATGTEQAATSHDIHPTQAISPTFDQYIFEARRQARTRSKLADTPIDPNQDTCPPTMVDSQKTMHSSQSPTKMTFDGEDEKCDKPKIVTEDLEAQRGNTTASEDGQEIDDEPDAVERLSERFADAITPTVFLVLLVAGLPVFYLTDISLPLFLAINLITFLVSITLVPPKIRRYAHPILTTSVATLLILWGLGEARGWSLKQTLSSYSVDAKYSVLWSIDGYRGPVIGAGDVLFSTLDAGIVSLAIPMYRYRRDLKAHFWDMLYVLFPCALLSVFVWPSLAHVFGIAPERALSFASRFMSTPLAIELSLTIGADESITVILVVITGILISVFKDNFWRLVRVDQDDALTIGIAMGSTAGAIGASSLIAKPKIMAIASLSFVLFGTILLVFAAIPPIVDIWRSLAGASGPVAPL</sequence>
<evidence type="ECO:0000256" key="1">
    <source>
        <dbReference type="ARBA" id="ARBA00004141"/>
    </source>
</evidence>
<feature type="transmembrane region" description="Helical" evidence="6">
    <location>
        <begin position="629"/>
        <end position="647"/>
    </location>
</feature>
<feature type="transmembrane region" description="Helical" evidence="6">
    <location>
        <begin position="653"/>
        <end position="671"/>
    </location>
</feature>
<evidence type="ECO:0008006" key="9">
    <source>
        <dbReference type="Google" id="ProtNLM"/>
    </source>
</evidence>
<feature type="compositionally biased region" description="Basic and acidic residues" evidence="5">
    <location>
        <begin position="26"/>
        <end position="45"/>
    </location>
</feature>
<evidence type="ECO:0000256" key="3">
    <source>
        <dbReference type="ARBA" id="ARBA00022989"/>
    </source>
</evidence>
<dbReference type="EMBL" id="KZ819196">
    <property type="protein sequence ID" value="PWY98961.1"/>
    <property type="molecule type" value="Genomic_DNA"/>
</dbReference>
<feature type="compositionally biased region" description="Low complexity" evidence="5">
    <location>
        <begin position="46"/>
        <end position="66"/>
    </location>
</feature>
<feature type="compositionally biased region" description="Polar residues" evidence="5">
    <location>
        <begin position="10"/>
        <end position="20"/>
    </location>
</feature>
<dbReference type="PANTHER" id="PTHR30249:SF0">
    <property type="entry name" value="PLASTIDAL GLYCOLATE_GLYCERATE TRANSLOCATOR 1, CHLOROPLASTIC"/>
    <property type="match status" value="1"/>
</dbReference>
<evidence type="ECO:0000256" key="2">
    <source>
        <dbReference type="ARBA" id="ARBA00022692"/>
    </source>
</evidence>
<dbReference type="AlphaFoldDB" id="A0A317XLL8"/>
<evidence type="ECO:0000256" key="5">
    <source>
        <dbReference type="SAM" id="MobiDB-lite"/>
    </source>
</evidence>
<feature type="transmembrane region" description="Helical" evidence="6">
    <location>
        <begin position="876"/>
        <end position="897"/>
    </location>
</feature>
<feature type="region of interest" description="Disordered" evidence="5">
    <location>
        <begin position="436"/>
        <end position="525"/>
    </location>
</feature>
<dbReference type="OrthoDB" id="2502820at2759"/>
<feature type="region of interest" description="Disordered" evidence="5">
    <location>
        <begin position="539"/>
        <end position="614"/>
    </location>
</feature>
<feature type="transmembrane region" description="Helical" evidence="6">
    <location>
        <begin position="240"/>
        <end position="258"/>
    </location>
</feature>
<evidence type="ECO:0000313" key="8">
    <source>
        <dbReference type="Proteomes" id="UP000246740"/>
    </source>
</evidence>
<feature type="transmembrane region" description="Helical" evidence="6">
    <location>
        <begin position="811"/>
        <end position="836"/>
    </location>
</feature>
<feature type="transmembrane region" description="Helical" evidence="6">
    <location>
        <begin position="93"/>
        <end position="113"/>
    </location>
</feature>
<dbReference type="PANTHER" id="PTHR30249">
    <property type="entry name" value="PUTATIVE SEROTONIN TRANSPORTER"/>
    <property type="match status" value="1"/>
</dbReference>
<feature type="compositionally biased region" description="Polar residues" evidence="5">
    <location>
        <begin position="364"/>
        <end position="373"/>
    </location>
</feature>
<feature type="compositionally biased region" description="Polar residues" evidence="5">
    <location>
        <begin position="551"/>
        <end position="576"/>
    </location>
</feature>
<feature type="compositionally biased region" description="Basic residues" evidence="5">
    <location>
        <begin position="460"/>
        <end position="471"/>
    </location>
</feature>
<feature type="transmembrane region" description="Helical" evidence="6">
    <location>
        <begin position="678"/>
        <end position="697"/>
    </location>
</feature>
<feature type="region of interest" description="Disordered" evidence="5">
    <location>
        <begin position="1"/>
        <end position="67"/>
    </location>
</feature>
<dbReference type="Pfam" id="PF04172">
    <property type="entry name" value="LrgB"/>
    <property type="match status" value="1"/>
</dbReference>
<keyword evidence="8" id="KW-1185">Reference proteome</keyword>
<feature type="transmembrane region" description="Helical" evidence="6">
    <location>
        <begin position="736"/>
        <end position="755"/>
    </location>
</feature>
<dbReference type="GO" id="GO:0016020">
    <property type="term" value="C:membrane"/>
    <property type="evidence" value="ECO:0007669"/>
    <property type="project" value="UniProtKB-SubCell"/>
</dbReference>
<feature type="transmembrane region" description="Helical" evidence="6">
    <location>
        <begin position="767"/>
        <end position="791"/>
    </location>
</feature>
<evidence type="ECO:0000313" key="7">
    <source>
        <dbReference type="EMBL" id="PWY98961.1"/>
    </source>
</evidence>
<keyword evidence="3 6" id="KW-1133">Transmembrane helix</keyword>
<dbReference type="Proteomes" id="UP000246740">
    <property type="component" value="Unassembled WGS sequence"/>
</dbReference>
<name>A0A317XLL8_9BASI</name>
<evidence type="ECO:0000256" key="4">
    <source>
        <dbReference type="ARBA" id="ARBA00023136"/>
    </source>
</evidence>
<feature type="region of interest" description="Disordered" evidence="5">
    <location>
        <begin position="341"/>
        <end position="421"/>
    </location>
</feature>
<dbReference type="InParanoid" id="A0A317XLL8"/>